<feature type="compositionally biased region" description="Basic and acidic residues" evidence="10">
    <location>
        <begin position="424"/>
        <end position="434"/>
    </location>
</feature>
<gene>
    <name evidence="13" type="ORF">EKO04_009326</name>
</gene>
<dbReference type="GO" id="GO:0005789">
    <property type="term" value="C:endoplasmic reticulum membrane"/>
    <property type="evidence" value="ECO:0007669"/>
    <property type="project" value="UniProtKB-SubCell"/>
</dbReference>
<dbReference type="InterPro" id="IPR016439">
    <property type="entry name" value="Lag1/Lac1-like"/>
</dbReference>
<evidence type="ECO:0000313" key="14">
    <source>
        <dbReference type="Proteomes" id="UP000651452"/>
    </source>
</evidence>
<feature type="transmembrane region" description="Helical" evidence="11">
    <location>
        <begin position="92"/>
        <end position="109"/>
    </location>
</feature>
<evidence type="ECO:0000256" key="3">
    <source>
        <dbReference type="ARBA" id="ARBA00022679"/>
    </source>
</evidence>
<dbReference type="GO" id="GO:0046513">
    <property type="term" value="P:ceramide biosynthetic process"/>
    <property type="evidence" value="ECO:0007669"/>
    <property type="project" value="InterPro"/>
</dbReference>
<keyword evidence="4 9" id="KW-0812">Transmembrane</keyword>
<organism evidence="13 14">
    <name type="scientific">Ascochyta lentis</name>
    <dbReference type="NCBI Taxonomy" id="205686"/>
    <lineage>
        <taxon>Eukaryota</taxon>
        <taxon>Fungi</taxon>
        <taxon>Dikarya</taxon>
        <taxon>Ascomycota</taxon>
        <taxon>Pezizomycotina</taxon>
        <taxon>Dothideomycetes</taxon>
        <taxon>Pleosporomycetidae</taxon>
        <taxon>Pleosporales</taxon>
        <taxon>Pleosporineae</taxon>
        <taxon>Didymellaceae</taxon>
        <taxon>Ascochyta</taxon>
    </lineage>
</organism>
<dbReference type="PANTHER" id="PTHR12560:SF11">
    <property type="entry name" value="CERAMIDE SYNTHASE LAC1-RELATED"/>
    <property type="match status" value="1"/>
</dbReference>
<keyword evidence="7 9" id="KW-0472">Membrane</keyword>
<evidence type="ECO:0000256" key="4">
    <source>
        <dbReference type="ARBA" id="ARBA00022692"/>
    </source>
</evidence>
<evidence type="ECO:0000313" key="13">
    <source>
        <dbReference type="EMBL" id="KAF9692992.1"/>
    </source>
</evidence>
<protein>
    <recommendedName>
        <fullName evidence="12">TLC domain-containing protein</fullName>
    </recommendedName>
</protein>
<feature type="region of interest" description="Disordered" evidence="10">
    <location>
        <begin position="414"/>
        <end position="525"/>
    </location>
</feature>
<accession>A0A8H7MH27</accession>
<evidence type="ECO:0000256" key="7">
    <source>
        <dbReference type="ARBA" id="ARBA00023136"/>
    </source>
</evidence>
<evidence type="ECO:0000259" key="12">
    <source>
        <dbReference type="PROSITE" id="PS50922"/>
    </source>
</evidence>
<keyword evidence="5" id="KW-0256">Endoplasmic reticulum</keyword>
<keyword evidence="8" id="KW-0325">Glycoprotein</keyword>
<feature type="domain" description="TLC" evidence="12">
    <location>
        <begin position="189"/>
        <end position="405"/>
    </location>
</feature>
<keyword evidence="14" id="KW-1185">Reference proteome</keyword>
<sequence length="692" mass="78104">MTEPFPPLNTAAPAHIGGGVARRRRKSSGLGADVPGDVDVPSFATSRRLDGMADKMKSPVDVRSDKSTRRSKRRTVRRGLSKFKRACVRHTWLLPLLLLLTAVALYLVYPHPSNPMAACLFLSYPLSPSDPLIPASVRADPNAPLHYGKGARDFAFVGFYIIVLSFTREFCMQRLIRPIAVACGIKGRAKQSRFMEQAYTALYFGLYGPFGIWVMSRSPVWYFNTTGMYEGFPHRTHEAVFKAYYLLQASYWAQQAIVLLLMLEKPRKDFKELVAHHIITLSLIWLSYRFHFTYMGIAVYITHDISDFFLATSKILNYVDSPIVGPYFFVFMCVWGYLRHFINLKILYSILTEFRTVGPYELNWDTQQYKCWISQYISFALLASLQAVNLFWWFFICRIAYRFIVFKDADDDRSEYEPSEEETEERKEDMKSLDNDASANGVKRGIENVDAPSTPMQTNEAKELETIGSRVKQRKKGGQSSPTASRLPNKKAQGKQARSAAPADPAPPTTRSAKKAKLTTEDVELEDEEIEEAFDELRSLYPQPFLLLQGPAQDLEDSKQADLKKRKNLPRHTDLASWPNARSPATGYKTEWSEYEDEVDEVKAYPSAAVVLAERTAVAAKEAVVQIKTLLTVNSTLLARFTCFEADLRTRLEIPPAAGHDDFVRMLVKDVTNAAAGNKDNGSNRGSAEGSA</sequence>
<feature type="transmembrane region" description="Helical" evidence="11">
    <location>
        <begin position="198"/>
        <end position="223"/>
    </location>
</feature>
<evidence type="ECO:0000256" key="6">
    <source>
        <dbReference type="ARBA" id="ARBA00022989"/>
    </source>
</evidence>
<dbReference type="OrthoDB" id="3053196at2759"/>
<feature type="transmembrane region" description="Helical" evidence="11">
    <location>
        <begin position="275"/>
        <end position="301"/>
    </location>
</feature>
<comment type="caution">
    <text evidence="13">The sequence shown here is derived from an EMBL/GenBank/DDBJ whole genome shotgun (WGS) entry which is preliminary data.</text>
</comment>
<dbReference type="Proteomes" id="UP000651452">
    <property type="component" value="Unassembled WGS sequence"/>
</dbReference>
<feature type="transmembrane region" description="Helical" evidence="11">
    <location>
        <begin position="321"/>
        <end position="338"/>
    </location>
</feature>
<dbReference type="PANTHER" id="PTHR12560">
    <property type="entry name" value="LONGEVITY ASSURANCE FACTOR 1 LAG1"/>
    <property type="match status" value="1"/>
</dbReference>
<dbReference type="PROSITE" id="PS50922">
    <property type="entry name" value="TLC"/>
    <property type="match status" value="1"/>
</dbReference>
<dbReference type="Pfam" id="PF03798">
    <property type="entry name" value="TRAM_LAG1_CLN8"/>
    <property type="match status" value="1"/>
</dbReference>
<dbReference type="InterPro" id="IPR006634">
    <property type="entry name" value="TLC-dom"/>
</dbReference>
<feature type="compositionally biased region" description="Acidic residues" evidence="10">
    <location>
        <begin position="414"/>
        <end position="423"/>
    </location>
</feature>
<keyword evidence="6 11" id="KW-1133">Transmembrane helix</keyword>
<dbReference type="GO" id="GO:0050291">
    <property type="term" value="F:sphingosine N-acyltransferase activity"/>
    <property type="evidence" value="ECO:0007669"/>
    <property type="project" value="InterPro"/>
</dbReference>
<evidence type="ECO:0000256" key="11">
    <source>
        <dbReference type="SAM" id="Phobius"/>
    </source>
</evidence>
<reference evidence="13" key="2">
    <citation type="submission" date="2020-09" db="EMBL/GenBank/DDBJ databases">
        <title>Reference genome assembly for Australian Ascochyta lentis isolate Al4.</title>
        <authorList>
            <person name="Lee R.C."/>
            <person name="Farfan-Caceres L.M."/>
            <person name="Debler J.W."/>
            <person name="Williams A.H."/>
            <person name="Henares B.M."/>
        </authorList>
    </citation>
    <scope>NUCLEOTIDE SEQUENCE</scope>
    <source>
        <strain evidence="13">Al4</strain>
    </source>
</reference>
<name>A0A8H7MH27_9PLEO</name>
<feature type="region of interest" description="Disordered" evidence="10">
    <location>
        <begin position="556"/>
        <end position="583"/>
    </location>
</feature>
<evidence type="ECO:0000256" key="5">
    <source>
        <dbReference type="ARBA" id="ARBA00022824"/>
    </source>
</evidence>
<feature type="compositionally biased region" description="Basic and acidic residues" evidence="10">
    <location>
        <begin position="47"/>
        <end position="68"/>
    </location>
</feature>
<comment type="subcellular location">
    <subcellularLocation>
        <location evidence="1">Endoplasmic reticulum membrane</location>
        <topology evidence="1">Multi-pass membrane protein</topology>
    </subcellularLocation>
</comment>
<dbReference type="EMBL" id="RZGK01000017">
    <property type="protein sequence ID" value="KAF9692992.1"/>
    <property type="molecule type" value="Genomic_DNA"/>
</dbReference>
<dbReference type="AlphaFoldDB" id="A0A8H7MH27"/>
<keyword evidence="3" id="KW-0808">Transferase</keyword>
<dbReference type="SMART" id="SM00724">
    <property type="entry name" value="TLC"/>
    <property type="match status" value="1"/>
</dbReference>
<feature type="transmembrane region" description="Helical" evidence="11">
    <location>
        <begin position="154"/>
        <end position="171"/>
    </location>
</feature>
<feature type="region of interest" description="Disordered" evidence="10">
    <location>
        <begin position="1"/>
        <end position="75"/>
    </location>
</feature>
<reference evidence="13" key="1">
    <citation type="submission" date="2018-12" db="EMBL/GenBank/DDBJ databases">
        <authorList>
            <person name="Syme R.A."/>
            <person name="Farfan-Caceres L."/>
            <person name="Lichtenzveig J."/>
        </authorList>
    </citation>
    <scope>NUCLEOTIDE SEQUENCE</scope>
    <source>
        <strain evidence="13">Al4</strain>
    </source>
</reference>
<proteinExistence type="inferred from homology"/>
<feature type="transmembrane region" description="Helical" evidence="11">
    <location>
        <begin position="376"/>
        <end position="395"/>
    </location>
</feature>
<evidence type="ECO:0000256" key="1">
    <source>
        <dbReference type="ARBA" id="ARBA00004477"/>
    </source>
</evidence>
<evidence type="ECO:0000256" key="2">
    <source>
        <dbReference type="ARBA" id="ARBA00009808"/>
    </source>
</evidence>
<evidence type="ECO:0000256" key="10">
    <source>
        <dbReference type="SAM" id="MobiDB-lite"/>
    </source>
</evidence>
<comment type="similarity">
    <text evidence="2">Belongs to the sphingosine N-acyltransferase family.</text>
</comment>
<feature type="transmembrane region" description="Helical" evidence="11">
    <location>
        <begin position="243"/>
        <end position="263"/>
    </location>
</feature>
<evidence type="ECO:0000256" key="8">
    <source>
        <dbReference type="ARBA" id="ARBA00023180"/>
    </source>
</evidence>
<evidence type="ECO:0000256" key="9">
    <source>
        <dbReference type="PROSITE-ProRule" id="PRU00205"/>
    </source>
</evidence>